<dbReference type="Pfam" id="PF03006">
    <property type="entry name" value="HlyIII"/>
    <property type="match status" value="1"/>
</dbReference>
<evidence type="ECO:0000256" key="1">
    <source>
        <dbReference type="ARBA" id="ARBA00004141"/>
    </source>
</evidence>
<dbReference type="GO" id="GO:0009725">
    <property type="term" value="P:response to hormone"/>
    <property type="evidence" value="ECO:0007669"/>
    <property type="project" value="UniProtKB-ARBA"/>
</dbReference>
<dbReference type="GO" id="GO:0009744">
    <property type="term" value="P:response to sucrose"/>
    <property type="evidence" value="ECO:0007669"/>
    <property type="project" value="UniProtKB-ARBA"/>
</dbReference>
<keyword evidence="3 7" id="KW-1133">Transmembrane helix</keyword>
<dbReference type="PANTHER" id="PTHR20855:SF115">
    <property type="entry name" value="HEPTAHELICAL TRANSMEMBRANE PROTEIN 1"/>
    <property type="match status" value="1"/>
</dbReference>
<gene>
    <name evidence="8" type="ORF">DM860_004212</name>
</gene>
<keyword evidence="9" id="KW-1185">Reference proteome</keyword>
<sequence length="370" mass="41933">MIGLFSSQGFSTRKRKKTTTTADDDDAKAAADGGKEMRRHKQSLVSFEELPEYMRDNEFIRNYYRCEWPLKQAFLSVFRWHNETLNIWTHLMGFVLFVILTVANSVRLPQLAGFMSPFIWNLAVGANNANMSSTNSKDIFQVGQNLQTDITSSSGPLTEAGGLDMYSTTWPFYVFLCGSMFCLLCSTICHTFSCHSRPMSLLLLQMDYVGISVMIVTSFFPPIYYVFWCSPHWQVLYLSGITTMGICTVITLLSPAFSTAKHRSFRAFLFMAMGLSGLVPAIHAVLVNWDDPRRNMTLAYEGAMGLFYITGTGFYICRVPERWRPGFFDLTGHSHQIFHVFVIIGAMAHYAAAQIFLEYRSRLDCDQIGG</sequence>
<keyword evidence="2 7" id="KW-0812">Transmembrane</keyword>
<feature type="transmembrane region" description="Helical" evidence="7">
    <location>
        <begin position="337"/>
        <end position="357"/>
    </location>
</feature>
<evidence type="ECO:0000256" key="7">
    <source>
        <dbReference type="SAM" id="Phobius"/>
    </source>
</evidence>
<evidence type="ECO:0000256" key="4">
    <source>
        <dbReference type="ARBA" id="ARBA00023136"/>
    </source>
</evidence>
<feature type="transmembrane region" description="Helical" evidence="7">
    <location>
        <begin position="298"/>
        <end position="317"/>
    </location>
</feature>
<feature type="compositionally biased region" description="Basic and acidic residues" evidence="6">
    <location>
        <begin position="27"/>
        <end position="36"/>
    </location>
</feature>
<accession>A0A328CXC6</accession>
<comment type="subcellular location">
    <subcellularLocation>
        <location evidence="1">Membrane</location>
        <topology evidence="1">Multi-pass membrane protein</topology>
    </subcellularLocation>
</comment>
<feature type="binding site" evidence="5">
    <location>
        <position position="339"/>
    </location>
    <ligand>
        <name>Zn(2+)</name>
        <dbReference type="ChEBI" id="CHEBI:29105"/>
    </ligand>
</feature>
<keyword evidence="4 7" id="KW-0472">Membrane</keyword>
<evidence type="ECO:0000256" key="2">
    <source>
        <dbReference type="ARBA" id="ARBA00022692"/>
    </source>
</evidence>
<evidence type="ECO:0000256" key="5">
    <source>
        <dbReference type="PIRSR" id="PIRSR604254-1"/>
    </source>
</evidence>
<dbReference type="GO" id="GO:0046872">
    <property type="term" value="F:metal ion binding"/>
    <property type="evidence" value="ECO:0007669"/>
    <property type="project" value="UniProtKB-KW"/>
</dbReference>
<proteinExistence type="predicted"/>
<feature type="binding site" evidence="5">
    <location>
        <position position="335"/>
    </location>
    <ligand>
        <name>Zn(2+)</name>
        <dbReference type="ChEBI" id="CHEBI:29105"/>
    </ligand>
</feature>
<dbReference type="AlphaFoldDB" id="A0A328CXC6"/>
<feature type="transmembrane region" description="Helical" evidence="7">
    <location>
        <begin position="206"/>
        <end position="227"/>
    </location>
</feature>
<keyword evidence="5" id="KW-0479">Metal-binding</keyword>
<dbReference type="PANTHER" id="PTHR20855">
    <property type="entry name" value="ADIPOR/PROGESTIN RECEPTOR-RELATED"/>
    <property type="match status" value="1"/>
</dbReference>
<evidence type="ECO:0000313" key="8">
    <source>
        <dbReference type="EMBL" id="RAL37290.1"/>
    </source>
</evidence>
<comment type="caution">
    <text evidence="8">The sequence shown here is derived from an EMBL/GenBank/DDBJ whole genome shotgun (WGS) entry which is preliminary data.</text>
</comment>
<feature type="transmembrane region" description="Helical" evidence="7">
    <location>
        <begin position="265"/>
        <end position="286"/>
    </location>
</feature>
<reference evidence="8 9" key="1">
    <citation type="submission" date="2018-06" db="EMBL/GenBank/DDBJ databases">
        <title>The Genome of Cuscuta australis (Dodder) Provides Insight into the Evolution of Plant Parasitism.</title>
        <authorList>
            <person name="Liu H."/>
        </authorList>
    </citation>
    <scope>NUCLEOTIDE SEQUENCE [LARGE SCALE GENOMIC DNA]</scope>
    <source>
        <strain evidence="9">cv. Yunnan</strain>
        <tissue evidence="8">Vines</tissue>
    </source>
</reference>
<feature type="transmembrane region" description="Helical" evidence="7">
    <location>
        <begin position="172"/>
        <end position="194"/>
    </location>
</feature>
<dbReference type="EMBL" id="NQVE01000217">
    <property type="protein sequence ID" value="RAL37290.1"/>
    <property type="molecule type" value="Genomic_DNA"/>
</dbReference>
<dbReference type="Proteomes" id="UP000249390">
    <property type="component" value="Unassembled WGS sequence"/>
</dbReference>
<keyword evidence="5" id="KW-0862">Zinc</keyword>
<name>A0A328CXC6_9ASTE</name>
<dbReference type="GO" id="GO:0016020">
    <property type="term" value="C:membrane"/>
    <property type="evidence" value="ECO:0007669"/>
    <property type="project" value="UniProtKB-SubCell"/>
</dbReference>
<feature type="transmembrane region" description="Helical" evidence="7">
    <location>
        <begin position="85"/>
        <end position="106"/>
    </location>
</feature>
<evidence type="ECO:0000256" key="3">
    <source>
        <dbReference type="ARBA" id="ARBA00022989"/>
    </source>
</evidence>
<feature type="region of interest" description="Disordered" evidence="6">
    <location>
        <begin position="1"/>
        <end position="37"/>
    </location>
</feature>
<protein>
    <submittedName>
        <fullName evidence="8">Uncharacterized protein</fullName>
    </submittedName>
</protein>
<dbReference type="InterPro" id="IPR004254">
    <property type="entry name" value="AdipoR/HlyIII-related"/>
</dbReference>
<dbReference type="GO" id="GO:0038023">
    <property type="term" value="F:signaling receptor activity"/>
    <property type="evidence" value="ECO:0007669"/>
    <property type="project" value="TreeGrafter"/>
</dbReference>
<feature type="binding site" evidence="5">
    <location>
        <position position="190"/>
    </location>
    <ligand>
        <name>Zn(2+)</name>
        <dbReference type="ChEBI" id="CHEBI:29105"/>
    </ligand>
</feature>
<evidence type="ECO:0000256" key="6">
    <source>
        <dbReference type="SAM" id="MobiDB-lite"/>
    </source>
</evidence>
<feature type="transmembrane region" description="Helical" evidence="7">
    <location>
        <begin position="233"/>
        <end position="253"/>
    </location>
</feature>
<organism evidence="8 9">
    <name type="scientific">Cuscuta australis</name>
    <dbReference type="NCBI Taxonomy" id="267555"/>
    <lineage>
        <taxon>Eukaryota</taxon>
        <taxon>Viridiplantae</taxon>
        <taxon>Streptophyta</taxon>
        <taxon>Embryophyta</taxon>
        <taxon>Tracheophyta</taxon>
        <taxon>Spermatophyta</taxon>
        <taxon>Magnoliopsida</taxon>
        <taxon>eudicotyledons</taxon>
        <taxon>Gunneridae</taxon>
        <taxon>Pentapetalae</taxon>
        <taxon>asterids</taxon>
        <taxon>lamiids</taxon>
        <taxon>Solanales</taxon>
        <taxon>Convolvulaceae</taxon>
        <taxon>Cuscuteae</taxon>
        <taxon>Cuscuta</taxon>
        <taxon>Cuscuta subgen. Grammica</taxon>
        <taxon>Cuscuta sect. Cleistogrammica</taxon>
    </lineage>
</organism>
<feature type="compositionally biased region" description="Polar residues" evidence="6">
    <location>
        <begin position="1"/>
        <end position="11"/>
    </location>
</feature>
<evidence type="ECO:0000313" key="9">
    <source>
        <dbReference type="Proteomes" id="UP000249390"/>
    </source>
</evidence>